<organism evidence="2 3">
    <name type="scientific">Anopheles atroparvus</name>
    <name type="common">European mosquito</name>
    <dbReference type="NCBI Taxonomy" id="41427"/>
    <lineage>
        <taxon>Eukaryota</taxon>
        <taxon>Metazoa</taxon>
        <taxon>Ecdysozoa</taxon>
        <taxon>Arthropoda</taxon>
        <taxon>Hexapoda</taxon>
        <taxon>Insecta</taxon>
        <taxon>Pterygota</taxon>
        <taxon>Neoptera</taxon>
        <taxon>Endopterygota</taxon>
        <taxon>Diptera</taxon>
        <taxon>Nematocera</taxon>
        <taxon>Culicoidea</taxon>
        <taxon>Culicidae</taxon>
        <taxon>Anophelinae</taxon>
        <taxon>Anopheles</taxon>
    </lineage>
</organism>
<dbReference type="InterPro" id="IPR009832">
    <property type="entry name" value="DUF1397"/>
</dbReference>
<protein>
    <submittedName>
        <fullName evidence="2">Uncharacterized protein</fullName>
    </submittedName>
</protein>
<evidence type="ECO:0000313" key="3">
    <source>
        <dbReference type="Proteomes" id="UP000075880"/>
    </source>
</evidence>
<feature type="signal peptide" evidence="1">
    <location>
        <begin position="1"/>
        <end position="22"/>
    </location>
</feature>
<keyword evidence="1" id="KW-0732">Signal</keyword>
<evidence type="ECO:0000313" key="2">
    <source>
        <dbReference type="EnsemblMetazoa" id="ENSAATROPP007840"/>
    </source>
</evidence>
<dbReference type="PANTHER" id="PTHR20997:SF2">
    <property type="entry name" value="EG:BACR42I17.2 PROTEIN-RELATED"/>
    <property type="match status" value="1"/>
</dbReference>
<feature type="chain" id="PRO_5042512764" evidence="1">
    <location>
        <begin position="23"/>
        <end position="237"/>
    </location>
</feature>
<dbReference type="PANTHER" id="PTHR20997">
    <property type="entry name" value="EG:BACR42I17.2 PROTEIN-RELATED"/>
    <property type="match status" value="1"/>
</dbReference>
<dbReference type="AlphaFoldDB" id="A0AAG5DAC9"/>
<keyword evidence="3" id="KW-1185">Reference proteome</keyword>
<proteinExistence type="predicted"/>
<evidence type="ECO:0000256" key="1">
    <source>
        <dbReference type="SAM" id="SignalP"/>
    </source>
</evidence>
<accession>A0AAG5DAC9</accession>
<dbReference type="Pfam" id="PF07165">
    <property type="entry name" value="DUF1397"/>
    <property type="match status" value="1"/>
</dbReference>
<name>A0AAG5DAC9_ANOAO</name>
<sequence length="237" mass="27034">MFLQWYSVPVLTVTVLLVCSYAEDVPPVDAPDAMDFSYAQLWRYAQQQCETKGIAPSEFTNSWLAVRRCLKQTLDVVQLNEDSMRMDIDNQQVILGRHCPQLFEGVKCFDPFVEMVKGCVNADSFEIFQALRRWFQDILEYLCENNGANISYDKQKHDNCTGEINKYIITCAAEHIIATPQLNRKTLSEEHCSALATAKDCLLGKLKDCSVFANGARLFYENFIRITSCKNFIPNAP</sequence>
<dbReference type="Proteomes" id="UP000075880">
    <property type="component" value="Unassembled WGS sequence"/>
</dbReference>
<dbReference type="EnsemblMetazoa" id="ENSAATROPT008697">
    <property type="protein sequence ID" value="ENSAATROPP007840"/>
    <property type="gene ID" value="ENSAATROPG007084"/>
</dbReference>
<reference evidence="2" key="1">
    <citation type="submission" date="2024-04" db="UniProtKB">
        <authorList>
            <consortium name="EnsemblMetazoa"/>
        </authorList>
    </citation>
    <scope>IDENTIFICATION</scope>
    <source>
        <strain evidence="2">EBRO</strain>
    </source>
</reference>